<feature type="non-terminal residue" evidence="1">
    <location>
        <position position="1"/>
    </location>
</feature>
<evidence type="ECO:0000313" key="1">
    <source>
        <dbReference type="EMBL" id="KAL3889702.1"/>
    </source>
</evidence>
<sequence>KRSPSANLPPPLSSPKKEGILSLDIRWDILDREGRPYADHDTAGIDRDVAGRAFRYINGDTRGKYFVEFMLKMVDNQYFQYNLRPSSHAQLQVVTETIKEIIPLRVI</sequence>
<evidence type="ECO:0000313" key="2">
    <source>
        <dbReference type="Proteomes" id="UP001634394"/>
    </source>
</evidence>
<dbReference type="AlphaFoldDB" id="A0ABD3XX71"/>
<dbReference type="EMBL" id="JBJQND010000001">
    <property type="protein sequence ID" value="KAL3889702.1"/>
    <property type="molecule type" value="Genomic_DNA"/>
</dbReference>
<gene>
    <name evidence="1" type="ORF">ACJMK2_002031</name>
</gene>
<reference evidence="1 2" key="1">
    <citation type="submission" date="2024-11" db="EMBL/GenBank/DDBJ databases">
        <title>Chromosome-level genome assembly of the freshwater bivalve Anodonta woodiana.</title>
        <authorList>
            <person name="Chen X."/>
        </authorList>
    </citation>
    <scope>NUCLEOTIDE SEQUENCE [LARGE SCALE GENOMIC DNA]</scope>
    <source>
        <strain evidence="1">MN2024</strain>
        <tissue evidence="1">Gills</tissue>
    </source>
</reference>
<accession>A0ABD3XX71</accession>
<dbReference type="Proteomes" id="UP001634394">
    <property type="component" value="Unassembled WGS sequence"/>
</dbReference>
<protein>
    <submittedName>
        <fullName evidence="1">Uncharacterized protein</fullName>
    </submittedName>
</protein>
<keyword evidence="2" id="KW-1185">Reference proteome</keyword>
<comment type="caution">
    <text evidence="1">The sequence shown here is derived from an EMBL/GenBank/DDBJ whole genome shotgun (WGS) entry which is preliminary data.</text>
</comment>
<name>A0ABD3XX71_SINWO</name>
<proteinExistence type="predicted"/>
<organism evidence="1 2">
    <name type="scientific">Sinanodonta woodiana</name>
    <name type="common">Chinese pond mussel</name>
    <name type="synonym">Anodonta woodiana</name>
    <dbReference type="NCBI Taxonomy" id="1069815"/>
    <lineage>
        <taxon>Eukaryota</taxon>
        <taxon>Metazoa</taxon>
        <taxon>Spiralia</taxon>
        <taxon>Lophotrochozoa</taxon>
        <taxon>Mollusca</taxon>
        <taxon>Bivalvia</taxon>
        <taxon>Autobranchia</taxon>
        <taxon>Heteroconchia</taxon>
        <taxon>Palaeoheterodonta</taxon>
        <taxon>Unionida</taxon>
        <taxon>Unionoidea</taxon>
        <taxon>Unionidae</taxon>
        <taxon>Unioninae</taxon>
        <taxon>Sinanodonta</taxon>
    </lineage>
</organism>